<dbReference type="RefSeq" id="WP_272771740.1">
    <property type="nucleotide sequence ID" value="NZ_JAQQLE010000006.1"/>
</dbReference>
<dbReference type="Proteomes" id="UP001222030">
    <property type="component" value="Unassembled WGS sequence"/>
</dbReference>
<organism evidence="1 2">
    <name type="scientific">Vogesella margarita</name>
    <dbReference type="NCBI Taxonomy" id="2984199"/>
    <lineage>
        <taxon>Bacteria</taxon>
        <taxon>Pseudomonadati</taxon>
        <taxon>Pseudomonadota</taxon>
        <taxon>Betaproteobacteria</taxon>
        <taxon>Neisseriales</taxon>
        <taxon>Chromobacteriaceae</taxon>
        <taxon>Vogesella</taxon>
    </lineage>
</organism>
<comment type="caution">
    <text evidence="1">The sequence shown here is derived from an EMBL/GenBank/DDBJ whole genome shotgun (WGS) entry which is preliminary data.</text>
</comment>
<name>A0ABT5ING4_9NEIS</name>
<evidence type="ECO:0000313" key="2">
    <source>
        <dbReference type="Proteomes" id="UP001222030"/>
    </source>
</evidence>
<accession>A0ABT5ING4</accession>
<reference evidence="1 2" key="1">
    <citation type="submission" date="2023-01" db="EMBL/GenBank/DDBJ databases">
        <title>Novel species of the genus Vogesella isolated from rivers.</title>
        <authorList>
            <person name="Lu H."/>
        </authorList>
    </citation>
    <scope>NUCLEOTIDE SEQUENCE [LARGE SCALE GENOMIC DNA]</scope>
    <source>
        <strain evidence="1 2">LYT5W</strain>
    </source>
</reference>
<evidence type="ECO:0008006" key="3">
    <source>
        <dbReference type="Google" id="ProtNLM"/>
    </source>
</evidence>
<keyword evidence="2" id="KW-1185">Reference proteome</keyword>
<evidence type="ECO:0000313" key="1">
    <source>
        <dbReference type="EMBL" id="MDC7714047.1"/>
    </source>
</evidence>
<proteinExistence type="predicted"/>
<dbReference type="EMBL" id="JAQQLE010000006">
    <property type="protein sequence ID" value="MDC7714047.1"/>
    <property type="molecule type" value="Genomic_DNA"/>
</dbReference>
<gene>
    <name evidence="1" type="ORF">PQU96_07880</name>
</gene>
<sequence>MTEPQAPVPDWDSLPVLTEVVETPVAPTEALPPQVEVPVLVDFDIPDFDFSAEMAQLADALPDTELSFPPELTLDEVLSAGEQSPEAAAGTNGALDAEALIGRLPSLDLDVPLPDDMDLGEVLPGFAMPEAVADAEPAAVSTAVDEAVPVSQWPTDMAAAALAEIAPEAVPSPAEMPLETETLAAASLPDEDTLQPVAVTPGNDGVIAADTPWPGLADMDNAPLLDTAEAELTAAAAAAGLAAWLDQAAQVASPDAASQADEPVDTAPWEVSPPVAEVAAIEADMEVMAVESVPELVVESETPPAALVLDEVSPELMAEPAEADTAAVEVPPPVPVEAAAIMAPDGTGSDEVMASPVELPLLAAEADAVPPAGDVVAEMAAATVEPPLLSDEATVPLVADVVEPATSELAAADKEAVAADEFAFDLASAEGEAPAGVAAAYVAALDTAPVATESDAAAHGYPLGQSISLDSLPTGVLGGGLGLAASLVAELDGASASDMIPDREVELAWARDLGAEPPFDLTPQDAILPVHQVLTAPSPVTEVLEEAGLAAAAMLLSGVKEVSQPPAVAPEVVVGEVPSSLDSEALIDALYARVLPRMKVELTLWMQDALEMQARQLMAGVMQHLKEDFDMMLAEALRESLREALREAKAGQGEQ</sequence>
<protein>
    <recommendedName>
        <fullName evidence="3">Meckel syndrome type 1 protein</fullName>
    </recommendedName>
</protein>